<dbReference type="HOGENOM" id="CLU_2856078_0_0_1"/>
<accession>A0A0C3DTA6</accession>
<dbReference type="AlphaFoldDB" id="A0A0C3DTA6"/>
<name>A0A0C3DTA6_9AGAM</name>
<dbReference type="Proteomes" id="UP000053989">
    <property type="component" value="Unassembled WGS sequence"/>
</dbReference>
<dbReference type="InParanoid" id="A0A0C3DTA6"/>
<evidence type="ECO:0000313" key="1">
    <source>
        <dbReference type="EMBL" id="KIM59166.1"/>
    </source>
</evidence>
<gene>
    <name evidence="1" type="ORF">SCLCIDRAFT_1217946</name>
</gene>
<dbReference type="EMBL" id="KN822076">
    <property type="protein sequence ID" value="KIM59166.1"/>
    <property type="molecule type" value="Genomic_DNA"/>
</dbReference>
<protein>
    <submittedName>
        <fullName evidence="1">Uncharacterized protein</fullName>
    </submittedName>
</protein>
<evidence type="ECO:0000313" key="2">
    <source>
        <dbReference type="Proteomes" id="UP000053989"/>
    </source>
</evidence>
<sequence length="65" mass="7334">MSGVHLTTMDFYFFNQIAGRKLILYPIFSPESVISLDPQRPVGSVQGIGGRASCNSYRHNRYRSP</sequence>
<organism evidence="1 2">
    <name type="scientific">Scleroderma citrinum Foug A</name>
    <dbReference type="NCBI Taxonomy" id="1036808"/>
    <lineage>
        <taxon>Eukaryota</taxon>
        <taxon>Fungi</taxon>
        <taxon>Dikarya</taxon>
        <taxon>Basidiomycota</taxon>
        <taxon>Agaricomycotina</taxon>
        <taxon>Agaricomycetes</taxon>
        <taxon>Agaricomycetidae</taxon>
        <taxon>Boletales</taxon>
        <taxon>Sclerodermatineae</taxon>
        <taxon>Sclerodermataceae</taxon>
        <taxon>Scleroderma</taxon>
    </lineage>
</organism>
<keyword evidence="2" id="KW-1185">Reference proteome</keyword>
<reference evidence="1 2" key="1">
    <citation type="submission" date="2014-04" db="EMBL/GenBank/DDBJ databases">
        <authorList>
            <consortium name="DOE Joint Genome Institute"/>
            <person name="Kuo A."/>
            <person name="Kohler A."/>
            <person name="Nagy L.G."/>
            <person name="Floudas D."/>
            <person name="Copeland A."/>
            <person name="Barry K.W."/>
            <person name="Cichocki N."/>
            <person name="Veneault-Fourrey C."/>
            <person name="LaButti K."/>
            <person name="Lindquist E.A."/>
            <person name="Lipzen A."/>
            <person name="Lundell T."/>
            <person name="Morin E."/>
            <person name="Murat C."/>
            <person name="Sun H."/>
            <person name="Tunlid A."/>
            <person name="Henrissat B."/>
            <person name="Grigoriev I.V."/>
            <person name="Hibbett D.S."/>
            <person name="Martin F."/>
            <person name="Nordberg H.P."/>
            <person name="Cantor M.N."/>
            <person name="Hua S.X."/>
        </authorList>
    </citation>
    <scope>NUCLEOTIDE SEQUENCE [LARGE SCALE GENOMIC DNA]</scope>
    <source>
        <strain evidence="1 2">Foug A</strain>
    </source>
</reference>
<proteinExistence type="predicted"/>
<reference evidence="2" key="2">
    <citation type="submission" date="2015-01" db="EMBL/GenBank/DDBJ databases">
        <title>Evolutionary Origins and Diversification of the Mycorrhizal Mutualists.</title>
        <authorList>
            <consortium name="DOE Joint Genome Institute"/>
            <consortium name="Mycorrhizal Genomics Consortium"/>
            <person name="Kohler A."/>
            <person name="Kuo A."/>
            <person name="Nagy L.G."/>
            <person name="Floudas D."/>
            <person name="Copeland A."/>
            <person name="Barry K.W."/>
            <person name="Cichocki N."/>
            <person name="Veneault-Fourrey C."/>
            <person name="LaButti K."/>
            <person name="Lindquist E.A."/>
            <person name="Lipzen A."/>
            <person name="Lundell T."/>
            <person name="Morin E."/>
            <person name="Murat C."/>
            <person name="Riley R."/>
            <person name="Ohm R."/>
            <person name="Sun H."/>
            <person name="Tunlid A."/>
            <person name="Henrissat B."/>
            <person name="Grigoriev I.V."/>
            <person name="Hibbett D.S."/>
            <person name="Martin F."/>
        </authorList>
    </citation>
    <scope>NUCLEOTIDE SEQUENCE [LARGE SCALE GENOMIC DNA]</scope>
    <source>
        <strain evidence="2">Foug A</strain>
    </source>
</reference>
<feature type="non-terminal residue" evidence="1">
    <location>
        <position position="65"/>
    </location>
</feature>